<dbReference type="InterPro" id="IPR027417">
    <property type="entry name" value="P-loop_NTPase"/>
</dbReference>
<proteinExistence type="predicted"/>
<keyword evidence="3" id="KW-1185">Reference proteome</keyword>
<evidence type="ECO:0000313" key="3">
    <source>
        <dbReference type="Proteomes" id="UP000262582"/>
    </source>
</evidence>
<protein>
    <recommendedName>
        <fullName evidence="5">CobQ/CobB/MinD/ParA nucleotide binding domain-containing protein</fullName>
    </recommendedName>
</protein>
<accession>A0A347UB20</accession>
<evidence type="ECO:0008006" key="5">
    <source>
        <dbReference type="Google" id="ProtNLM"/>
    </source>
</evidence>
<reference evidence="2 4" key="1">
    <citation type="submission" date="2017-09" db="EMBL/GenBank/DDBJ databases">
        <title>Genomics of the genus Arcobacter.</title>
        <authorList>
            <person name="Perez-Cataluna A."/>
            <person name="Figueras M.J."/>
            <person name="Salas-Masso N."/>
        </authorList>
    </citation>
    <scope>NUCLEOTIDE SEQUENCE [LARGE SCALE GENOMIC DNA]</scope>
    <source>
        <strain evidence="2 4">CECT 7837</strain>
    </source>
</reference>
<reference evidence="1 3" key="2">
    <citation type="submission" date="2018-08" db="EMBL/GenBank/DDBJ databases">
        <title>Complete genome of the Arcobacter ellisii type strain LMG 26155.</title>
        <authorList>
            <person name="Miller W.G."/>
            <person name="Yee E."/>
            <person name="Bono J.L."/>
        </authorList>
    </citation>
    <scope>NUCLEOTIDE SEQUENCE [LARGE SCALE GENOMIC DNA]</scope>
    <source>
        <strain evidence="1 3">LMG 26155</strain>
    </source>
</reference>
<name>A0A347UB20_9BACT</name>
<organism evidence="2 4">
    <name type="scientific">Arcobacter ellisii</name>
    <dbReference type="NCBI Taxonomy" id="913109"/>
    <lineage>
        <taxon>Bacteria</taxon>
        <taxon>Pseudomonadati</taxon>
        <taxon>Campylobacterota</taxon>
        <taxon>Epsilonproteobacteria</taxon>
        <taxon>Campylobacterales</taxon>
        <taxon>Arcobacteraceae</taxon>
        <taxon>Arcobacter</taxon>
    </lineage>
</organism>
<dbReference type="SUPFAM" id="SSF52540">
    <property type="entry name" value="P-loop containing nucleoside triphosphate hydrolases"/>
    <property type="match status" value="1"/>
</dbReference>
<dbReference type="AlphaFoldDB" id="A0A347UB20"/>
<evidence type="ECO:0000313" key="2">
    <source>
        <dbReference type="EMBL" id="RXI28914.1"/>
    </source>
</evidence>
<dbReference type="RefSeq" id="WP_118918198.1">
    <property type="nucleotide sequence ID" value="NZ_CP032097.1"/>
</dbReference>
<evidence type="ECO:0000313" key="1">
    <source>
        <dbReference type="EMBL" id="AXX96048.1"/>
    </source>
</evidence>
<gene>
    <name evidence="1" type="ORF">AELL_2431</name>
    <name evidence="2" type="ORF">CP962_12590</name>
</gene>
<dbReference type="KEGG" id="aell:AELL_2431"/>
<dbReference type="EMBL" id="NXIG01000016">
    <property type="protein sequence ID" value="RXI28914.1"/>
    <property type="molecule type" value="Genomic_DNA"/>
</dbReference>
<dbReference type="Proteomes" id="UP000290588">
    <property type="component" value="Unassembled WGS sequence"/>
</dbReference>
<dbReference type="Proteomes" id="UP000262582">
    <property type="component" value="Chromosome"/>
</dbReference>
<sequence>MKKNQKTNINTHVVCNTKGGVGKTITGSMILPLILHSMDKQISVYEIDDNNQISISSNHIKFKSIQIRESEDVLDQVYFDSFSQDLNKINIIDCGGGNDTKAILNSLAQSDMNSLNYYIPINDDYDQVDNVKTTIRLIKSFDSNPTINLILNRCISMDKTEIKKQFSSLFGDDEIDLPSRIEQLEFDNLFFIPNTNIFSLLKSHYQIALLDSYINAADLVANKDTYHIAWQQEGEEKFMRNMKMFRFAKKVLQLVEQLQPLKKSLGV</sequence>
<dbReference type="OrthoDB" id="5345420at2"/>
<dbReference type="EMBL" id="CP032097">
    <property type="protein sequence ID" value="AXX96048.1"/>
    <property type="molecule type" value="Genomic_DNA"/>
</dbReference>
<evidence type="ECO:0000313" key="4">
    <source>
        <dbReference type="Proteomes" id="UP000290588"/>
    </source>
</evidence>
<dbReference type="Gene3D" id="3.40.50.300">
    <property type="entry name" value="P-loop containing nucleotide triphosphate hydrolases"/>
    <property type="match status" value="1"/>
</dbReference>